<gene>
    <name evidence="1" type="ORF">SAY87_019347</name>
</gene>
<dbReference type="AlphaFoldDB" id="A0AAN7K482"/>
<reference evidence="1 2" key="1">
    <citation type="journal article" date="2023" name="Hortic Res">
        <title>Pangenome of water caltrop reveals structural variations and asymmetric subgenome divergence after allopolyploidization.</title>
        <authorList>
            <person name="Zhang X."/>
            <person name="Chen Y."/>
            <person name="Wang L."/>
            <person name="Yuan Y."/>
            <person name="Fang M."/>
            <person name="Shi L."/>
            <person name="Lu R."/>
            <person name="Comes H.P."/>
            <person name="Ma Y."/>
            <person name="Chen Y."/>
            <person name="Huang G."/>
            <person name="Zhou Y."/>
            <person name="Zheng Z."/>
            <person name="Qiu Y."/>
        </authorList>
    </citation>
    <scope>NUCLEOTIDE SEQUENCE [LARGE SCALE GENOMIC DNA]</scope>
    <source>
        <tissue evidence="1">Roots</tissue>
    </source>
</reference>
<accession>A0AAN7K482</accession>
<name>A0AAN7K482_9MYRT</name>
<organism evidence="1 2">
    <name type="scientific">Trapa incisa</name>
    <dbReference type="NCBI Taxonomy" id="236973"/>
    <lineage>
        <taxon>Eukaryota</taxon>
        <taxon>Viridiplantae</taxon>
        <taxon>Streptophyta</taxon>
        <taxon>Embryophyta</taxon>
        <taxon>Tracheophyta</taxon>
        <taxon>Spermatophyta</taxon>
        <taxon>Magnoliopsida</taxon>
        <taxon>eudicotyledons</taxon>
        <taxon>Gunneridae</taxon>
        <taxon>Pentapetalae</taxon>
        <taxon>rosids</taxon>
        <taxon>malvids</taxon>
        <taxon>Myrtales</taxon>
        <taxon>Lythraceae</taxon>
        <taxon>Trapa</taxon>
    </lineage>
</organism>
<protein>
    <submittedName>
        <fullName evidence="1">Uncharacterized protein</fullName>
    </submittedName>
</protein>
<dbReference type="Proteomes" id="UP001345219">
    <property type="component" value="Chromosome 15"/>
</dbReference>
<keyword evidence="2" id="KW-1185">Reference proteome</keyword>
<proteinExistence type="predicted"/>
<comment type="caution">
    <text evidence="1">The sequence shown here is derived from an EMBL/GenBank/DDBJ whole genome shotgun (WGS) entry which is preliminary data.</text>
</comment>
<dbReference type="EMBL" id="JAXIOK010000012">
    <property type="protein sequence ID" value="KAK4758046.1"/>
    <property type="molecule type" value="Genomic_DNA"/>
</dbReference>
<evidence type="ECO:0000313" key="1">
    <source>
        <dbReference type="EMBL" id="KAK4758046.1"/>
    </source>
</evidence>
<sequence>MDAGTAICDNDGCQHDRDAKPNIAEDLWDMPVGTNVFCRLWRGVKLVTPAAHSIVRG</sequence>
<evidence type="ECO:0000313" key="2">
    <source>
        <dbReference type="Proteomes" id="UP001345219"/>
    </source>
</evidence>